<keyword evidence="4 8" id="KW-0032">Aminotransferase</keyword>
<evidence type="ECO:0000313" key="8">
    <source>
        <dbReference type="EMBL" id="SYX85435.1"/>
    </source>
</evidence>
<dbReference type="PANTHER" id="PTHR42790:SF19">
    <property type="entry name" value="KYNURENINE_ALPHA-AMINOADIPATE AMINOTRANSFERASE, MITOCHONDRIAL"/>
    <property type="match status" value="1"/>
</dbReference>
<dbReference type="AlphaFoldDB" id="A0A383REC2"/>
<comment type="similarity">
    <text evidence="2">Belongs to the class-I pyridoxal-phosphate-dependent aminotransferase family.</text>
</comment>
<dbReference type="Proteomes" id="UP000304148">
    <property type="component" value="Chromosome"/>
</dbReference>
<dbReference type="CDD" id="cd00609">
    <property type="entry name" value="AAT_like"/>
    <property type="match status" value="1"/>
</dbReference>
<evidence type="ECO:0000256" key="3">
    <source>
        <dbReference type="ARBA" id="ARBA00011738"/>
    </source>
</evidence>
<accession>A0A383REC2</accession>
<dbReference type="InterPro" id="IPR015422">
    <property type="entry name" value="PyrdxlP-dep_Trfase_small"/>
</dbReference>
<dbReference type="GO" id="GO:1901605">
    <property type="term" value="P:alpha-amino acid metabolic process"/>
    <property type="evidence" value="ECO:0007669"/>
    <property type="project" value="TreeGrafter"/>
</dbReference>
<proteinExistence type="inferred from homology"/>
<evidence type="ECO:0000256" key="2">
    <source>
        <dbReference type="ARBA" id="ARBA00007441"/>
    </source>
</evidence>
<evidence type="ECO:0000259" key="7">
    <source>
        <dbReference type="Pfam" id="PF00155"/>
    </source>
</evidence>
<dbReference type="Gene3D" id="3.90.1150.10">
    <property type="entry name" value="Aspartate Aminotransferase, domain 1"/>
    <property type="match status" value="1"/>
</dbReference>
<dbReference type="InterPro" id="IPR015421">
    <property type="entry name" value="PyrdxlP-dep_Trfase_major"/>
</dbReference>
<evidence type="ECO:0000256" key="5">
    <source>
        <dbReference type="ARBA" id="ARBA00022679"/>
    </source>
</evidence>
<protein>
    <submittedName>
        <fullName evidence="8">Aromatic-amino-acid aminotransferase 1</fullName>
        <ecNumber evidence="8">2.6.1.57</ecNumber>
    </submittedName>
</protein>
<evidence type="ECO:0000256" key="4">
    <source>
        <dbReference type="ARBA" id="ARBA00022576"/>
    </source>
</evidence>
<comment type="subunit">
    <text evidence="3">Homodimer.</text>
</comment>
<name>A0A383REC2_PAEAL</name>
<organism evidence="8 9">
    <name type="scientific">Paenibacillus alvei</name>
    <name type="common">Bacillus alvei</name>
    <dbReference type="NCBI Taxonomy" id="44250"/>
    <lineage>
        <taxon>Bacteria</taxon>
        <taxon>Bacillati</taxon>
        <taxon>Bacillota</taxon>
        <taxon>Bacilli</taxon>
        <taxon>Bacillales</taxon>
        <taxon>Paenibacillaceae</taxon>
        <taxon>Paenibacillus</taxon>
    </lineage>
</organism>
<dbReference type="Pfam" id="PF00155">
    <property type="entry name" value="Aminotran_1_2"/>
    <property type="match status" value="1"/>
</dbReference>
<dbReference type="Gene3D" id="3.40.640.10">
    <property type="entry name" value="Type I PLP-dependent aspartate aminotransferase-like (Major domain)"/>
    <property type="match status" value="1"/>
</dbReference>
<keyword evidence="5 8" id="KW-0808">Transferase</keyword>
<dbReference type="PANTHER" id="PTHR42790">
    <property type="entry name" value="AMINOTRANSFERASE"/>
    <property type="match status" value="1"/>
</dbReference>
<evidence type="ECO:0000256" key="1">
    <source>
        <dbReference type="ARBA" id="ARBA00001933"/>
    </source>
</evidence>
<gene>
    <name evidence="8" type="ORF">PBLR_13857</name>
</gene>
<reference evidence="9" key="1">
    <citation type="submission" date="2018-08" db="EMBL/GenBank/DDBJ databases">
        <authorList>
            <person name="Chevrot R."/>
        </authorList>
    </citation>
    <scope>NUCLEOTIDE SEQUENCE [LARGE SCALE GENOMIC DNA]</scope>
</reference>
<comment type="cofactor">
    <cofactor evidence="1">
        <name>pyridoxal 5'-phosphate</name>
        <dbReference type="ChEBI" id="CHEBI:597326"/>
    </cofactor>
</comment>
<dbReference type="EC" id="2.6.1.57" evidence="8"/>
<dbReference type="RefSeq" id="WP_138187168.1">
    <property type="nucleotide sequence ID" value="NZ_LS992241.1"/>
</dbReference>
<dbReference type="GO" id="GO:0030170">
    <property type="term" value="F:pyridoxal phosphate binding"/>
    <property type="evidence" value="ECO:0007669"/>
    <property type="project" value="InterPro"/>
</dbReference>
<dbReference type="FunFam" id="3.40.640.10:FF:000053">
    <property type="entry name" value="Aminotransferase, class I"/>
    <property type="match status" value="1"/>
</dbReference>
<evidence type="ECO:0000256" key="6">
    <source>
        <dbReference type="ARBA" id="ARBA00022898"/>
    </source>
</evidence>
<evidence type="ECO:0000313" key="9">
    <source>
        <dbReference type="Proteomes" id="UP000304148"/>
    </source>
</evidence>
<dbReference type="GO" id="GO:0008483">
    <property type="term" value="F:transaminase activity"/>
    <property type="evidence" value="ECO:0007669"/>
    <property type="project" value="UniProtKB-KW"/>
</dbReference>
<dbReference type="EMBL" id="LS992241">
    <property type="protein sequence ID" value="SYX85435.1"/>
    <property type="molecule type" value="Genomic_DNA"/>
</dbReference>
<dbReference type="InterPro" id="IPR015424">
    <property type="entry name" value="PyrdxlP-dep_Trfase"/>
</dbReference>
<feature type="domain" description="Aminotransferase class I/classII large" evidence="7">
    <location>
        <begin position="36"/>
        <end position="379"/>
    </location>
</feature>
<dbReference type="InterPro" id="IPR050859">
    <property type="entry name" value="Class-I_PLP-dep_aminotransf"/>
</dbReference>
<sequence>MQYNFSARVRSVESSVVRDILKLTQGKSIISFAGGLPADELFPIDAIREASERVFRQGPQALQYGLTEGAVVLRERLAARMQANRGIESEADEILVTSGSQQAIDLYARALLDPGDVVLVENPTYLACLQVLGSYSARIIPVESDSNGMVPEDLAAKLKEHNPKFVYVVPTFSNPTGRVWSLERRQALLDLCREHEVLIFEDDPYGDLKFTDNKVPNIASLEGKTEERIVAYTSTFSKTVAPGLRTGWIVADKQIIRMMARAKQSADLHSSVLDQLILSEMLLPEVFDLDGHIRKLSAVYKERMETMASELQQEMWKDAKWNTPQGGMFFWVELPEGLDAQALLKVAVEKGVAFVPGMSFYAGEPNRNTMRLNYSFAQPSVIRTGMERLTEAASEFLGRYSGV</sequence>
<dbReference type="InterPro" id="IPR004839">
    <property type="entry name" value="Aminotransferase_I/II_large"/>
</dbReference>
<dbReference type="SUPFAM" id="SSF53383">
    <property type="entry name" value="PLP-dependent transferases"/>
    <property type="match status" value="1"/>
</dbReference>
<keyword evidence="6" id="KW-0663">Pyridoxal phosphate</keyword>